<sequence>MLDKSIPYMDIIMSAEQEALADIKIPSLPEEFHFRMYEKGDEIGWADLEVSVKEFSSREEALSYFHKVFSPHADLLSKRMCFIVDQNDQIAATASAWFKEGNGRRFPLVHWVSVSPNVQGKGLGSAIVKYVLSLFQDLEPDGKEVFLHTQTWSHKAIYMYYKYGFRITKTPLLDARTDFRYQKVLEGILPDHILMDITETTEERRSKD</sequence>
<dbReference type="CDD" id="cd04301">
    <property type="entry name" value="NAT_SF"/>
    <property type="match status" value="1"/>
</dbReference>
<evidence type="ECO:0000313" key="2">
    <source>
        <dbReference type="EMBL" id="HIX66728.1"/>
    </source>
</evidence>
<dbReference type="SUPFAM" id="SSF55729">
    <property type="entry name" value="Acyl-CoA N-acyltransferases (Nat)"/>
    <property type="match status" value="1"/>
</dbReference>
<evidence type="ECO:0000259" key="1">
    <source>
        <dbReference type="PROSITE" id="PS51186"/>
    </source>
</evidence>
<gene>
    <name evidence="2" type="ORF">H9735_01230</name>
</gene>
<dbReference type="AlphaFoldDB" id="A0A9D1WT47"/>
<dbReference type="InterPro" id="IPR000182">
    <property type="entry name" value="GNAT_dom"/>
</dbReference>
<dbReference type="GO" id="GO:0016747">
    <property type="term" value="F:acyltransferase activity, transferring groups other than amino-acyl groups"/>
    <property type="evidence" value="ECO:0007669"/>
    <property type="project" value="InterPro"/>
</dbReference>
<dbReference type="InterPro" id="IPR016181">
    <property type="entry name" value="Acyl_CoA_acyltransferase"/>
</dbReference>
<proteinExistence type="predicted"/>
<reference evidence="2" key="1">
    <citation type="journal article" date="2021" name="PeerJ">
        <title>Extensive microbial diversity within the chicken gut microbiome revealed by metagenomics and culture.</title>
        <authorList>
            <person name="Gilroy R."/>
            <person name="Ravi A."/>
            <person name="Getino M."/>
            <person name="Pursley I."/>
            <person name="Horton D.L."/>
            <person name="Alikhan N.F."/>
            <person name="Baker D."/>
            <person name="Gharbi K."/>
            <person name="Hall N."/>
            <person name="Watson M."/>
            <person name="Adriaenssens E.M."/>
            <person name="Foster-Nyarko E."/>
            <person name="Jarju S."/>
            <person name="Secka A."/>
            <person name="Antonio M."/>
            <person name="Oren A."/>
            <person name="Chaudhuri R.R."/>
            <person name="La Ragione R."/>
            <person name="Hildebrand F."/>
            <person name="Pallen M.J."/>
        </authorList>
    </citation>
    <scope>NUCLEOTIDE SEQUENCE</scope>
    <source>
        <strain evidence="2">CHK191-13928</strain>
    </source>
</reference>
<dbReference type="Gene3D" id="3.40.630.30">
    <property type="match status" value="1"/>
</dbReference>
<organism evidence="2 3">
    <name type="scientific">Candidatus Anaerostipes excrementavium</name>
    <dbReference type="NCBI Taxonomy" id="2838463"/>
    <lineage>
        <taxon>Bacteria</taxon>
        <taxon>Bacillati</taxon>
        <taxon>Bacillota</taxon>
        <taxon>Clostridia</taxon>
        <taxon>Lachnospirales</taxon>
        <taxon>Lachnospiraceae</taxon>
        <taxon>Anaerostipes</taxon>
    </lineage>
</organism>
<dbReference type="EMBL" id="DXEM01000004">
    <property type="protein sequence ID" value="HIX66728.1"/>
    <property type="molecule type" value="Genomic_DNA"/>
</dbReference>
<dbReference type="PROSITE" id="PS51186">
    <property type="entry name" value="GNAT"/>
    <property type="match status" value="1"/>
</dbReference>
<feature type="domain" description="N-acetyltransferase" evidence="1">
    <location>
        <begin position="32"/>
        <end position="186"/>
    </location>
</feature>
<dbReference type="Pfam" id="PF00583">
    <property type="entry name" value="Acetyltransf_1"/>
    <property type="match status" value="1"/>
</dbReference>
<accession>A0A9D1WT47</accession>
<comment type="caution">
    <text evidence="2">The sequence shown here is derived from an EMBL/GenBank/DDBJ whole genome shotgun (WGS) entry which is preliminary data.</text>
</comment>
<evidence type="ECO:0000313" key="3">
    <source>
        <dbReference type="Proteomes" id="UP000886721"/>
    </source>
</evidence>
<dbReference type="Proteomes" id="UP000886721">
    <property type="component" value="Unassembled WGS sequence"/>
</dbReference>
<reference evidence="2" key="2">
    <citation type="submission" date="2021-04" db="EMBL/GenBank/DDBJ databases">
        <authorList>
            <person name="Gilroy R."/>
        </authorList>
    </citation>
    <scope>NUCLEOTIDE SEQUENCE</scope>
    <source>
        <strain evidence="2">CHK191-13928</strain>
    </source>
</reference>
<protein>
    <submittedName>
        <fullName evidence="2">GNAT family N-acetyltransferase</fullName>
    </submittedName>
</protein>
<name>A0A9D1WT47_9FIRM</name>